<keyword evidence="2" id="KW-1185">Reference proteome</keyword>
<dbReference type="RefSeq" id="WP_166400153.1">
    <property type="nucleotide sequence ID" value="NZ_JAANAS010000046.1"/>
</dbReference>
<comment type="caution">
    <text evidence="1">The sequence shown here is derived from an EMBL/GenBank/DDBJ whole genome shotgun (WGS) entry which is preliminary data.</text>
</comment>
<accession>A0A967AID4</accession>
<organism evidence="1 2">
    <name type="scientific">Psychroflexus maritimus</name>
    <dbReference type="NCBI Taxonomy" id="2714865"/>
    <lineage>
        <taxon>Bacteria</taxon>
        <taxon>Pseudomonadati</taxon>
        <taxon>Bacteroidota</taxon>
        <taxon>Flavobacteriia</taxon>
        <taxon>Flavobacteriales</taxon>
        <taxon>Flavobacteriaceae</taxon>
        <taxon>Psychroflexus</taxon>
    </lineage>
</organism>
<dbReference type="InterPro" id="IPR008969">
    <property type="entry name" value="CarboxyPept-like_regulatory"/>
</dbReference>
<proteinExistence type="predicted"/>
<dbReference type="Proteomes" id="UP000643701">
    <property type="component" value="Unassembled WGS sequence"/>
</dbReference>
<evidence type="ECO:0000313" key="2">
    <source>
        <dbReference type="Proteomes" id="UP000643701"/>
    </source>
</evidence>
<dbReference type="EMBL" id="JAANAS010000046">
    <property type="protein sequence ID" value="NGZ89895.1"/>
    <property type="molecule type" value="Genomic_DNA"/>
</dbReference>
<name>A0A967AID4_9FLAO</name>
<protein>
    <recommendedName>
        <fullName evidence="3">CarboxypepD_reg-like domain-containing protein</fullName>
    </recommendedName>
</protein>
<sequence>MKNIFGLFFLFSLLVSFVSFGQNSENRIIIQGKVNVPLEADARGIHVYNINLGKGVLTDDIGRFAILVKEGDELTFSALQYEDFKVIIDETILEAQKITISLTESVEPLDDVYVRPYDLSGNIEVDVARVKVTNFKGVSEDAQKAIFAYEGDFAKDSRSPITKAVVDEQFVEYGLDLANVFRTIFKRTKNTNEIPEDLDISIRKMYDDDFFNEYLNIKRSEISRFIYFAQDNGLSQSMLEEKHELELIEFLVTKSKKFKNLNQD</sequence>
<gene>
    <name evidence="1" type="ORF">G7034_06470</name>
</gene>
<evidence type="ECO:0000313" key="1">
    <source>
        <dbReference type="EMBL" id="NGZ89895.1"/>
    </source>
</evidence>
<dbReference type="SUPFAM" id="SSF49464">
    <property type="entry name" value="Carboxypeptidase regulatory domain-like"/>
    <property type="match status" value="1"/>
</dbReference>
<dbReference type="AlphaFoldDB" id="A0A967AID4"/>
<reference evidence="1" key="1">
    <citation type="submission" date="2020-03" db="EMBL/GenBank/DDBJ databases">
        <title>Psychroflexus Maritimus sp. nov., isolate from marine sediment.</title>
        <authorList>
            <person name="Zhong Y.-L."/>
        </authorList>
    </citation>
    <scope>NUCLEOTIDE SEQUENCE</scope>
    <source>
        <strain evidence="1">C1</strain>
    </source>
</reference>
<evidence type="ECO:0008006" key="3">
    <source>
        <dbReference type="Google" id="ProtNLM"/>
    </source>
</evidence>